<dbReference type="Pfam" id="PF00497">
    <property type="entry name" value="SBP_bac_3"/>
    <property type="match status" value="1"/>
</dbReference>
<dbReference type="SUPFAM" id="SSF53850">
    <property type="entry name" value="Periplasmic binding protein-like II"/>
    <property type="match status" value="1"/>
</dbReference>
<feature type="chain" id="PRO_5044572646" evidence="2">
    <location>
        <begin position="22"/>
        <end position="286"/>
    </location>
</feature>
<evidence type="ECO:0000313" key="5">
    <source>
        <dbReference type="EMBL" id="QIW58695.1"/>
    </source>
</evidence>
<evidence type="ECO:0000256" key="2">
    <source>
        <dbReference type="SAM" id="SignalP"/>
    </source>
</evidence>
<evidence type="ECO:0000259" key="3">
    <source>
        <dbReference type="SMART" id="SM00062"/>
    </source>
</evidence>
<dbReference type="PANTHER" id="PTHR35936">
    <property type="entry name" value="MEMBRANE-BOUND LYTIC MUREIN TRANSGLYCOSYLASE F"/>
    <property type="match status" value="1"/>
</dbReference>
<evidence type="ECO:0000313" key="7">
    <source>
        <dbReference type="Proteomes" id="UP000501945"/>
    </source>
</evidence>
<evidence type="ECO:0000313" key="4">
    <source>
        <dbReference type="EMBL" id="QIW54083.1"/>
    </source>
</evidence>
<feature type="domain" description="Solute-binding protein family 3/N-terminal" evidence="3">
    <location>
        <begin position="42"/>
        <end position="277"/>
    </location>
</feature>
<name>A0A290PZZ2_9LACT</name>
<keyword evidence="1 2" id="KW-0732">Signal</keyword>
<gene>
    <name evidence="5" type="ORF">GU334_07155</name>
    <name evidence="4" type="ORF">GU336_07990</name>
</gene>
<dbReference type="AlphaFoldDB" id="A0A290PZZ2"/>
<dbReference type="PANTHER" id="PTHR35936:SF19">
    <property type="entry name" value="AMINO-ACID-BINDING PROTEIN YXEM-RELATED"/>
    <property type="match status" value="1"/>
</dbReference>
<dbReference type="Proteomes" id="UP000501558">
    <property type="component" value="Chromosome"/>
</dbReference>
<feature type="signal peptide" evidence="2">
    <location>
        <begin position="1"/>
        <end position="21"/>
    </location>
</feature>
<dbReference type="EMBL" id="CP047616">
    <property type="protein sequence ID" value="QIW54083.1"/>
    <property type="molecule type" value="Genomic_DNA"/>
</dbReference>
<dbReference type="InterPro" id="IPR001638">
    <property type="entry name" value="Solute-binding_3/MltF_N"/>
</dbReference>
<dbReference type="Proteomes" id="UP000501945">
    <property type="component" value="Chromosome"/>
</dbReference>
<dbReference type="PROSITE" id="PS51257">
    <property type="entry name" value="PROKAR_LIPOPROTEIN"/>
    <property type="match status" value="1"/>
</dbReference>
<organism evidence="5 6">
    <name type="scientific">Pseudolactococcus raffinolactis</name>
    <dbReference type="NCBI Taxonomy" id="1366"/>
    <lineage>
        <taxon>Bacteria</taxon>
        <taxon>Bacillati</taxon>
        <taxon>Bacillota</taxon>
        <taxon>Bacilli</taxon>
        <taxon>Lactobacillales</taxon>
        <taxon>Streptococcaceae</taxon>
        <taxon>Pseudolactococcus</taxon>
    </lineage>
</organism>
<dbReference type="RefSeq" id="WP_096039270.1">
    <property type="nucleotide sequence ID" value="NZ_CP023392.1"/>
</dbReference>
<reference evidence="6 7" key="1">
    <citation type="submission" date="2019-12" db="EMBL/GenBank/DDBJ databases">
        <title>Whole genome sequences of Lactococcus raffinolactis strains isolated from sewage.</title>
        <authorList>
            <person name="Ybazeta G."/>
            <person name="Ross M."/>
            <person name="Brabant-Kirwan D."/>
            <person name="Saleh M."/>
            <person name="Dillon J.A."/>
            <person name="Splinter K."/>
            <person name="Nokhbeh R."/>
        </authorList>
    </citation>
    <scope>NUCLEOTIDE SEQUENCE [LARGE SCALE GENOMIC DNA]</scope>
    <source>
        <strain evidence="5 6">Lr_19_14</strain>
        <strain evidence="4 7">Lr_19_5</strain>
    </source>
</reference>
<evidence type="ECO:0000313" key="6">
    <source>
        <dbReference type="Proteomes" id="UP000501558"/>
    </source>
</evidence>
<keyword evidence="6" id="KW-1185">Reference proteome</keyword>
<protein>
    <submittedName>
        <fullName evidence="5">Transporter substrate-binding domain-containing protein</fullName>
    </submittedName>
</protein>
<dbReference type="Gene3D" id="3.40.190.10">
    <property type="entry name" value="Periplasmic binding protein-like II"/>
    <property type="match status" value="2"/>
</dbReference>
<dbReference type="EMBL" id="CP047628">
    <property type="protein sequence ID" value="QIW58695.1"/>
    <property type="molecule type" value="Genomic_DNA"/>
</dbReference>
<sequence length="286" mass="31326">MRTYQKIIVSALALSAAVALVACGKSSTNKSSETSKTTDVTTITVATDADTKPFTYSENNQATGYDVEVARAVFKELPEYKLKVEITDFDSVVAGVDSGRYQLAANDIGWNKDRAEKYYFSAPLSKSNNAVAVKSDLKVKTLGDLAGKSTEVLPSANFTTILSKYNDANPDKQVKLNYVDGSYPTASRLADVDSGKIDFLLYDAISLKTIIKDKGLDTLKVNNIESESTDPHDGFEYFLYTKDEKGKELQTKVDKVLKKLQSNGTLKELSEKYFGGDFVPSADAYK</sequence>
<dbReference type="KEGG" id="lrn:CMV25_00795"/>
<evidence type="ECO:0000256" key="1">
    <source>
        <dbReference type="ARBA" id="ARBA00022729"/>
    </source>
</evidence>
<proteinExistence type="predicted"/>
<dbReference type="SMART" id="SM00062">
    <property type="entry name" value="PBPb"/>
    <property type="match status" value="1"/>
</dbReference>
<accession>A0A290PZZ2</accession>
<dbReference type="STRING" id="1348633.GCA_001591765_00953"/>